<dbReference type="AlphaFoldDB" id="R0K3K3"/>
<dbReference type="EMBL" id="KB742802">
    <property type="protein sequence ID" value="EOB04272.1"/>
    <property type="molecule type" value="Genomic_DNA"/>
</dbReference>
<name>R0K3K3_ANAPL</name>
<dbReference type="Proteomes" id="UP000296049">
    <property type="component" value="Unassembled WGS sequence"/>
</dbReference>
<evidence type="ECO:0000313" key="1">
    <source>
        <dbReference type="EMBL" id="EOB04272.1"/>
    </source>
</evidence>
<accession>R0K3K3</accession>
<proteinExistence type="predicted"/>
<protein>
    <submittedName>
        <fullName evidence="1">Uncharacterized protein</fullName>
    </submittedName>
</protein>
<gene>
    <name evidence="1" type="ORF">Anapl_06271</name>
</gene>
<keyword evidence="2" id="KW-1185">Reference proteome</keyword>
<reference evidence="2" key="1">
    <citation type="journal article" date="2013" name="Nat. Genet.">
        <title>The duck genome and transcriptome provide insight into an avian influenza virus reservoir species.</title>
        <authorList>
            <person name="Huang Y."/>
            <person name="Li Y."/>
            <person name="Burt D.W."/>
            <person name="Chen H."/>
            <person name="Zhang Y."/>
            <person name="Qian W."/>
            <person name="Kim H."/>
            <person name="Gan S."/>
            <person name="Zhao Y."/>
            <person name="Li J."/>
            <person name="Yi K."/>
            <person name="Feng H."/>
            <person name="Zhu P."/>
            <person name="Li B."/>
            <person name="Liu Q."/>
            <person name="Fairley S."/>
            <person name="Magor K.E."/>
            <person name="Du Z."/>
            <person name="Hu X."/>
            <person name="Goodman L."/>
            <person name="Tafer H."/>
            <person name="Vignal A."/>
            <person name="Lee T."/>
            <person name="Kim K.W."/>
            <person name="Sheng Z."/>
            <person name="An Y."/>
            <person name="Searle S."/>
            <person name="Herrero J."/>
            <person name="Groenen M.A."/>
            <person name="Crooijmans R.P."/>
            <person name="Faraut T."/>
            <person name="Cai Q."/>
            <person name="Webster R.G."/>
            <person name="Aldridge J.R."/>
            <person name="Warren W.C."/>
            <person name="Bartschat S."/>
            <person name="Kehr S."/>
            <person name="Marz M."/>
            <person name="Stadler P.F."/>
            <person name="Smith J."/>
            <person name="Kraus R.H."/>
            <person name="Zhao Y."/>
            <person name="Ren L."/>
            <person name="Fei J."/>
            <person name="Morisson M."/>
            <person name="Kaiser P."/>
            <person name="Griffin D.K."/>
            <person name="Rao M."/>
            <person name="Pitel F."/>
            <person name="Wang J."/>
            <person name="Li N."/>
        </authorList>
    </citation>
    <scope>NUCLEOTIDE SEQUENCE [LARGE SCALE GENOMIC DNA]</scope>
</reference>
<sequence length="618" mass="67969">MGLFCQLLVRCASSAQDLFNPALHVQAAPTAQHLPRAGDQPAAALTRSIIPFLGYHGTERTLNCILKQASWSSSTEYMLIPQTSSKPQLQQVCDQVYRKNPLSIAKPYEIVDQKNFRILQGLWYYSWAKNDCQSSSRVKSTVIVPSRMPVKYLLVVVVIVLSKRTACQLPMTCSELECGNQDTSCIFLLDLGSSSASITQSCYFTQSAYTHVEELLTSVTELCAACRPPGMLLGQIGWCDWPQVQHASSQAAVSCRFVFTPGFPGWVLAFSDQPVKAESLQQVCEGMAALLNSGATLLLQLLSQVLTVENDCRKIPSAAPASTLLKEQPGFCTDWRSSETKTEQVREPFSAGVRCCTGGEEPARRDLTAFGTQHRELGAHHKNGQAYTTLSPVIHTGVQHLSTLIVWAQLVMTEKELNDDSTLGTCSECGVLRHSRVLLQACWGGRNHAVLTATSPVQFHSSEQGLSTVSETTSHRSVELFHHHWLPDPQGPPGRCYISAKLHFVFPLCDFFGGSRGSCLVAQSESGGWEKACKVTSVWKQLPWPSALPSAADFQMAREGFVRMTQGKGSLRRQRRCRVSSSGSKEESCSARKALCSSARVCSSHYHLLQCHVCFRLL</sequence>
<evidence type="ECO:0000313" key="2">
    <source>
        <dbReference type="Proteomes" id="UP000296049"/>
    </source>
</evidence>
<organism evidence="1 2">
    <name type="scientific">Anas platyrhynchos</name>
    <name type="common">Mallard</name>
    <name type="synonym">Anas boschas</name>
    <dbReference type="NCBI Taxonomy" id="8839"/>
    <lineage>
        <taxon>Eukaryota</taxon>
        <taxon>Metazoa</taxon>
        <taxon>Chordata</taxon>
        <taxon>Craniata</taxon>
        <taxon>Vertebrata</taxon>
        <taxon>Euteleostomi</taxon>
        <taxon>Archelosauria</taxon>
        <taxon>Archosauria</taxon>
        <taxon>Dinosauria</taxon>
        <taxon>Saurischia</taxon>
        <taxon>Theropoda</taxon>
        <taxon>Coelurosauria</taxon>
        <taxon>Aves</taxon>
        <taxon>Neognathae</taxon>
        <taxon>Galloanserae</taxon>
        <taxon>Anseriformes</taxon>
        <taxon>Anatidae</taxon>
        <taxon>Anatinae</taxon>
        <taxon>Anas</taxon>
    </lineage>
</organism>